<sequence>MARSHFLPLGGLSCFIFFANIHNSFQVTDVNECLNAATCPSKSTCSNTVGSYFCTCKPGFESSSGEQHFTDFGVTCKDKDECKNSTLCPPTATCKNAPGRYFCVCKPGFVSMDGKNQFTGPGTCRANSTPSGINSTSSTLSQDTFSRGYSRPRISQTTSSGSMKIKDVFEHRNATISLQEIANSIGHINNIMTQSSLRNRKETALLATQYLHRVQLAAYESALNQSTEGIQRVALPFVVIKTLTIKNGCRTENEMFKLKTEKESMDIACTAITGGGMGGAVAFISYKSIESFLDSSFVSKENLILDEKLDHFQLNSKVVSGTTGCPKNCSLATPVNFTFPHTQLTGESKKPLCVYWNDISLGWSNEGCHAIFYNGTQTVCSCSHLSTFAILMASVVLAEDPVLTVITYVGLSLSLLCLLLAALTFLLCRPIQNTSTSLHLHLSICLFLAHLLFLTGIDQTEPKVLCSITAGVLHYLYLASFTWMFLEGLHLFLTVRNLKVVNYTSAGRFKKRFMYPVGYGIPAVIVAVSAGVNPRGYGTPLHCWINLQKGFILSFIGPISVVILINLIFYLITLWILRDRLSSLNRDVSKIQSTRMLTFKAIAQLFLLGCSWCLGFFLTELIEEPFRSVIAYAFTIINVLQGVYIFVVHCLLNQQVREAYVKWFRTMSKVPESDSYILSSSTTHTHVKSNFRRKRSNTSV</sequence>
<evidence type="ECO:0000256" key="8">
    <source>
        <dbReference type="ARBA" id="ARBA00023157"/>
    </source>
</evidence>
<keyword evidence="2" id="KW-1003">Cell membrane</keyword>
<dbReference type="InterPro" id="IPR000152">
    <property type="entry name" value="EGF-type_Asp/Asn_hydroxyl_site"/>
</dbReference>
<name>A0A6J3BMD6_VICPA</name>
<evidence type="ECO:0000313" key="19">
    <source>
        <dbReference type="Proteomes" id="UP001652581"/>
    </source>
</evidence>
<dbReference type="InterPro" id="IPR000742">
    <property type="entry name" value="EGF"/>
</dbReference>
<feature type="transmembrane region" description="Helical" evidence="14">
    <location>
        <begin position="472"/>
        <end position="493"/>
    </location>
</feature>
<keyword evidence="5 14" id="KW-1133">Transmembrane helix</keyword>
<evidence type="ECO:0000256" key="13">
    <source>
        <dbReference type="SAM" id="MobiDB-lite"/>
    </source>
</evidence>
<organism evidence="19 20">
    <name type="scientific">Vicugna pacos</name>
    <name type="common">Alpaca</name>
    <name type="synonym">Lama pacos</name>
    <dbReference type="NCBI Taxonomy" id="30538"/>
    <lineage>
        <taxon>Eukaryota</taxon>
        <taxon>Metazoa</taxon>
        <taxon>Chordata</taxon>
        <taxon>Craniata</taxon>
        <taxon>Vertebrata</taxon>
        <taxon>Euteleostomi</taxon>
        <taxon>Mammalia</taxon>
        <taxon>Eutheria</taxon>
        <taxon>Laurasiatheria</taxon>
        <taxon>Artiodactyla</taxon>
        <taxon>Tylopoda</taxon>
        <taxon>Camelidae</taxon>
        <taxon>Vicugna</taxon>
    </lineage>
</organism>
<gene>
    <name evidence="20" type="primary">LOC102528627</name>
</gene>
<evidence type="ECO:0000259" key="16">
    <source>
        <dbReference type="PROSITE" id="PS50026"/>
    </source>
</evidence>
<keyword evidence="3 12" id="KW-0245">EGF-like domain</keyword>
<evidence type="ECO:0000256" key="15">
    <source>
        <dbReference type="SAM" id="SignalP"/>
    </source>
</evidence>
<dbReference type="Pfam" id="PF00002">
    <property type="entry name" value="7tm_2"/>
    <property type="match status" value="1"/>
</dbReference>
<proteinExistence type="predicted"/>
<feature type="domain" description="EGF-like" evidence="16">
    <location>
        <begin position="78"/>
        <end position="115"/>
    </location>
</feature>
<keyword evidence="10" id="KW-0325">Glycoprotein</keyword>
<dbReference type="GO" id="GO:0005886">
    <property type="term" value="C:plasma membrane"/>
    <property type="evidence" value="ECO:0007669"/>
    <property type="project" value="UniProtKB-SubCell"/>
</dbReference>
<dbReference type="PANTHER" id="PTHR12011:SF433">
    <property type="entry name" value="ADHESION G PROTEIN-COUPLED RECEPTOR E1-LIKE-RELATED"/>
    <property type="match status" value="1"/>
</dbReference>
<dbReference type="SUPFAM" id="SSF57196">
    <property type="entry name" value="EGF/Laminin"/>
    <property type="match status" value="2"/>
</dbReference>
<dbReference type="GeneID" id="102528627"/>
<evidence type="ECO:0000259" key="17">
    <source>
        <dbReference type="PROSITE" id="PS50221"/>
    </source>
</evidence>
<dbReference type="InterPro" id="IPR000832">
    <property type="entry name" value="GPCR_2_secretin-like"/>
</dbReference>
<evidence type="ECO:0000256" key="14">
    <source>
        <dbReference type="SAM" id="Phobius"/>
    </source>
</evidence>
<dbReference type="PRINTS" id="PR01128">
    <property type="entry name" value="EMR1HORMONER"/>
</dbReference>
<feature type="transmembrane region" description="Helical" evidence="14">
    <location>
        <begin position="440"/>
        <end position="457"/>
    </location>
</feature>
<feature type="transmembrane region" description="Helical" evidence="14">
    <location>
        <begin position="552"/>
        <end position="577"/>
    </location>
</feature>
<dbReference type="PROSITE" id="PS50261">
    <property type="entry name" value="G_PROTEIN_RECEP_F2_4"/>
    <property type="match status" value="1"/>
</dbReference>
<evidence type="ECO:0000256" key="5">
    <source>
        <dbReference type="ARBA" id="ARBA00022989"/>
    </source>
</evidence>
<dbReference type="InterPro" id="IPR018097">
    <property type="entry name" value="EGF_Ca-bd_CS"/>
</dbReference>
<keyword evidence="15" id="KW-0732">Signal</keyword>
<dbReference type="Proteomes" id="UP001652581">
    <property type="component" value="Chromosome 22"/>
</dbReference>
<evidence type="ECO:0000313" key="20">
    <source>
        <dbReference type="RefSeq" id="XP_031545666.2"/>
    </source>
</evidence>
<dbReference type="Pfam" id="PF01825">
    <property type="entry name" value="GPS"/>
    <property type="match status" value="1"/>
</dbReference>
<feature type="domain" description="G-protein coupled receptors family 2 profile 2" evidence="18">
    <location>
        <begin position="403"/>
        <end position="653"/>
    </location>
</feature>
<dbReference type="Gene3D" id="2.60.220.50">
    <property type="match status" value="1"/>
</dbReference>
<dbReference type="PANTHER" id="PTHR12011">
    <property type="entry name" value="ADHESION G-PROTEIN COUPLED RECEPTOR"/>
    <property type="match status" value="1"/>
</dbReference>
<dbReference type="InterPro" id="IPR000203">
    <property type="entry name" value="GPS"/>
</dbReference>
<feature type="transmembrane region" description="Helical" evidence="14">
    <location>
        <begin position="405"/>
        <end position="428"/>
    </location>
</feature>
<keyword evidence="6" id="KW-0297">G-protein coupled receptor</keyword>
<dbReference type="Gene3D" id="1.20.1070.10">
    <property type="entry name" value="Rhodopsin 7-helix transmembrane proteins"/>
    <property type="match status" value="1"/>
</dbReference>
<feature type="transmembrane region" description="Helical" evidence="14">
    <location>
        <begin position="597"/>
        <end position="618"/>
    </location>
</feature>
<evidence type="ECO:0000256" key="6">
    <source>
        <dbReference type="ARBA" id="ARBA00023040"/>
    </source>
</evidence>
<evidence type="ECO:0000256" key="1">
    <source>
        <dbReference type="ARBA" id="ARBA00004651"/>
    </source>
</evidence>
<evidence type="ECO:0000256" key="10">
    <source>
        <dbReference type="ARBA" id="ARBA00023180"/>
    </source>
</evidence>
<dbReference type="Gene3D" id="2.10.25.10">
    <property type="entry name" value="Laminin"/>
    <property type="match status" value="2"/>
</dbReference>
<evidence type="ECO:0000256" key="2">
    <source>
        <dbReference type="ARBA" id="ARBA00022475"/>
    </source>
</evidence>
<evidence type="ECO:0000259" key="18">
    <source>
        <dbReference type="PROSITE" id="PS50261"/>
    </source>
</evidence>
<dbReference type="InterPro" id="IPR046338">
    <property type="entry name" value="GAIN_dom_sf"/>
</dbReference>
<feature type="domain" description="GAIN-B" evidence="17">
    <location>
        <begin position="241"/>
        <end position="398"/>
    </location>
</feature>
<dbReference type="PROSITE" id="PS50026">
    <property type="entry name" value="EGF_3"/>
    <property type="match status" value="2"/>
</dbReference>
<dbReference type="GO" id="GO:0004930">
    <property type="term" value="F:G protein-coupled receptor activity"/>
    <property type="evidence" value="ECO:0007669"/>
    <property type="project" value="UniProtKB-KW"/>
</dbReference>
<keyword evidence="7 14" id="KW-0472">Membrane</keyword>
<evidence type="ECO:0000256" key="3">
    <source>
        <dbReference type="ARBA" id="ARBA00022536"/>
    </source>
</evidence>
<dbReference type="GO" id="GO:0007166">
    <property type="term" value="P:cell surface receptor signaling pathway"/>
    <property type="evidence" value="ECO:0007669"/>
    <property type="project" value="InterPro"/>
</dbReference>
<dbReference type="InterPro" id="IPR017981">
    <property type="entry name" value="GPCR_2-like_7TM"/>
</dbReference>
<comment type="caution">
    <text evidence="12">Lacks conserved residue(s) required for the propagation of feature annotation.</text>
</comment>
<dbReference type="SMART" id="SM00179">
    <property type="entry name" value="EGF_CA"/>
    <property type="match status" value="2"/>
</dbReference>
<dbReference type="InterPro" id="IPR001881">
    <property type="entry name" value="EGF-like_Ca-bd_dom"/>
</dbReference>
<dbReference type="InterPro" id="IPR049883">
    <property type="entry name" value="NOTCH1_EGF-like"/>
</dbReference>
<feature type="chain" id="PRO_5045469708" evidence="15">
    <location>
        <begin position="22"/>
        <end position="700"/>
    </location>
</feature>
<keyword evidence="11" id="KW-0807">Transducer</keyword>
<feature type="domain" description="EGF-like" evidence="16">
    <location>
        <begin position="29"/>
        <end position="66"/>
    </location>
</feature>
<keyword evidence="8" id="KW-1015">Disulfide bond</keyword>
<feature type="transmembrane region" description="Helical" evidence="14">
    <location>
        <begin position="513"/>
        <end position="532"/>
    </location>
</feature>
<dbReference type="InterPro" id="IPR001740">
    <property type="entry name" value="GPCR_2_EMR1-like_rcpt"/>
</dbReference>
<dbReference type="PROSITE" id="PS50221">
    <property type="entry name" value="GAIN_B"/>
    <property type="match status" value="1"/>
</dbReference>
<evidence type="ECO:0000256" key="7">
    <source>
        <dbReference type="ARBA" id="ARBA00023136"/>
    </source>
</evidence>
<dbReference type="CDD" id="cd00054">
    <property type="entry name" value="EGF_CA"/>
    <property type="match status" value="2"/>
</dbReference>
<dbReference type="KEGG" id="vpc:102528627"/>
<dbReference type="SMART" id="SM00303">
    <property type="entry name" value="GPS"/>
    <property type="match status" value="1"/>
</dbReference>
<keyword evidence="19" id="KW-1185">Reference proteome</keyword>
<feature type="signal peptide" evidence="15">
    <location>
        <begin position="1"/>
        <end position="21"/>
    </location>
</feature>
<keyword evidence="9" id="KW-0675">Receptor</keyword>
<comment type="subcellular location">
    <subcellularLocation>
        <location evidence="1">Cell membrane</location>
        <topology evidence="1">Multi-pass membrane protein</topology>
    </subcellularLocation>
</comment>
<dbReference type="AlphaFoldDB" id="A0A6J3BMD6"/>
<dbReference type="GO" id="GO:0007189">
    <property type="term" value="P:adenylate cyclase-activating G protein-coupled receptor signaling pathway"/>
    <property type="evidence" value="ECO:0007669"/>
    <property type="project" value="TreeGrafter"/>
</dbReference>
<dbReference type="InParanoid" id="A0A6J3BMD6"/>
<evidence type="ECO:0000256" key="12">
    <source>
        <dbReference type="PROSITE-ProRule" id="PRU00076"/>
    </source>
</evidence>
<feature type="region of interest" description="Disordered" evidence="13">
    <location>
        <begin position="129"/>
        <end position="158"/>
    </location>
</feature>
<evidence type="ECO:0000256" key="9">
    <source>
        <dbReference type="ARBA" id="ARBA00023170"/>
    </source>
</evidence>
<protein>
    <submittedName>
        <fullName evidence="20">Adhesion G protein-coupled receptor E3-like isoform X1</fullName>
    </submittedName>
</protein>
<feature type="transmembrane region" description="Helical" evidence="14">
    <location>
        <begin position="630"/>
        <end position="652"/>
    </location>
</feature>
<accession>A0A6J3BMD6</accession>
<keyword evidence="4 14" id="KW-0812">Transmembrane</keyword>
<dbReference type="PROSITE" id="PS01187">
    <property type="entry name" value="EGF_CA"/>
    <property type="match status" value="2"/>
</dbReference>
<evidence type="ECO:0000256" key="11">
    <source>
        <dbReference type="ARBA" id="ARBA00023224"/>
    </source>
</evidence>
<dbReference type="PROSITE" id="PS00010">
    <property type="entry name" value="ASX_HYDROXYL"/>
    <property type="match status" value="2"/>
</dbReference>
<dbReference type="PRINTS" id="PR00249">
    <property type="entry name" value="GPCRSECRETIN"/>
</dbReference>
<reference evidence="20" key="1">
    <citation type="submission" date="2025-08" db="UniProtKB">
        <authorList>
            <consortium name="RefSeq"/>
        </authorList>
    </citation>
    <scope>IDENTIFICATION</scope>
</reference>
<dbReference type="SMART" id="SM00181">
    <property type="entry name" value="EGF"/>
    <property type="match status" value="2"/>
</dbReference>
<dbReference type="Pfam" id="PF07645">
    <property type="entry name" value="EGF_CA"/>
    <property type="match status" value="2"/>
</dbReference>
<dbReference type="RefSeq" id="XP_031545666.2">
    <property type="nucleotide sequence ID" value="XM_031689806.2"/>
</dbReference>
<evidence type="ECO:0000256" key="4">
    <source>
        <dbReference type="ARBA" id="ARBA00022692"/>
    </source>
</evidence>
<dbReference type="InterPro" id="IPR057244">
    <property type="entry name" value="GAIN_B"/>
</dbReference>